<dbReference type="EMBL" id="KQ947417">
    <property type="protein sequence ID" value="KUJ15756.1"/>
    <property type="molecule type" value="Genomic_DNA"/>
</dbReference>
<feature type="region of interest" description="Disordered" evidence="1">
    <location>
        <begin position="82"/>
        <end position="101"/>
    </location>
</feature>
<dbReference type="RefSeq" id="XP_018070111.1">
    <property type="nucleotide sequence ID" value="XM_018218497.1"/>
</dbReference>
<evidence type="ECO:0000256" key="1">
    <source>
        <dbReference type="SAM" id="MobiDB-lite"/>
    </source>
</evidence>
<proteinExistence type="predicted"/>
<dbReference type="InParanoid" id="A0A194X6E6"/>
<dbReference type="STRING" id="149040.A0A194X6E6"/>
<dbReference type="AlphaFoldDB" id="A0A194X6E6"/>
<evidence type="ECO:0000313" key="2">
    <source>
        <dbReference type="EMBL" id="KUJ15756.1"/>
    </source>
</evidence>
<dbReference type="GeneID" id="28828223"/>
<keyword evidence="3" id="KW-1185">Reference proteome</keyword>
<sequence length="293" mass="33359">MSTLVSSGLKDGLAFYYFDHNDDPEKYTNFGALVYYHYAESADILLADLKAQQSAHPWYSLCSIVLFCYLFRKVQQKLRPPVAYPTRAAPPPPQGKDSGIDMPRQSENLPALAYIPPQQDTAVTLATRLSQSRFGISSIKDQSQEVAGKVQQIEYLLRPRQEEYREILGHYSAGVSNEFHEFLPSKRTTSKLILIKLCSFVATVVRWKCRAEKAMVLCARIRRHWLHADVLAAFASPVIFGERGLGSDRVISQVRFERDYDSHDRVFKAASWPYITGEDDKNEEPGYQQTRIA</sequence>
<organism evidence="2 3">
    <name type="scientific">Mollisia scopiformis</name>
    <name type="common">Conifer needle endophyte fungus</name>
    <name type="synonym">Phialocephala scopiformis</name>
    <dbReference type="NCBI Taxonomy" id="149040"/>
    <lineage>
        <taxon>Eukaryota</taxon>
        <taxon>Fungi</taxon>
        <taxon>Dikarya</taxon>
        <taxon>Ascomycota</taxon>
        <taxon>Pezizomycotina</taxon>
        <taxon>Leotiomycetes</taxon>
        <taxon>Helotiales</taxon>
        <taxon>Mollisiaceae</taxon>
        <taxon>Mollisia</taxon>
    </lineage>
</organism>
<dbReference type="KEGG" id="psco:LY89DRAFT_719470"/>
<name>A0A194X6E6_MOLSC</name>
<reference evidence="2 3" key="1">
    <citation type="submission" date="2015-10" db="EMBL/GenBank/DDBJ databases">
        <title>Full genome of DAOMC 229536 Phialocephala scopiformis, a fungal endophyte of spruce producing the potent anti-insectan compound rugulosin.</title>
        <authorList>
            <consortium name="DOE Joint Genome Institute"/>
            <person name="Walker A.K."/>
            <person name="Frasz S.L."/>
            <person name="Seifert K.A."/>
            <person name="Miller J.D."/>
            <person name="Mondo S.J."/>
            <person name="Labutti K."/>
            <person name="Lipzen A."/>
            <person name="Dockter R."/>
            <person name="Kennedy M."/>
            <person name="Grigoriev I.V."/>
            <person name="Spatafora J.W."/>
        </authorList>
    </citation>
    <scope>NUCLEOTIDE SEQUENCE [LARGE SCALE GENOMIC DNA]</scope>
    <source>
        <strain evidence="2 3">CBS 120377</strain>
    </source>
</reference>
<protein>
    <submittedName>
        <fullName evidence="2">Uncharacterized protein</fullName>
    </submittedName>
</protein>
<evidence type="ECO:0000313" key="3">
    <source>
        <dbReference type="Proteomes" id="UP000070700"/>
    </source>
</evidence>
<dbReference type="Proteomes" id="UP000070700">
    <property type="component" value="Unassembled WGS sequence"/>
</dbReference>
<accession>A0A194X6E6</accession>
<gene>
    <name evidence="2" type="ORF">LY89DRAFT_719470</name>
</gene>